<sequence length="77" mass="9068">MFFPSVTNYFLCIYRKILEFFCLQYAWEAGTQINAADRPVCGRPIRHDFLKMCEQGFFWQARFGQLGVEICIGMITE</sequence>
<evidence type="ECO:0000313" key="2">
    <source>
        <dbReference type="Proteomes" id="UP000195633"/>
    </source>
</evidence>
<reference evidence="1 2" key="1">
    <citation type="submission" date="2017-05" db="EMBL/GenBank/DDBJ databases">
        <title>Genome sequence of Acetobacter pasteurianus subsp. ascendens strain SRCM101447.</title>
        <authorList>
            <person name="Cho S.H."/>
        </authorList>
    </citation>
    <scope>NUCLEOTIDE SEQUENCE [LARGE SCALE GENOMIC DNA]</scope>
    <source>
        <strain evidence="1 2">SRCM101447</strain>
    </source>
</reference>
<evidence type="ECO:0000313" key="1">
    <source>
        <dbReference type="EMBL" id="ARW09499.1"/>
    </source>
</evidence>
<organism evidence="1 2">
    <name type="scientific">Acetobacter ascendens</name>
    <dbReference type="NCBI Taxonomy" id="481146"/>
    <lineage>
        <taxon>Bacteria</taxon>
        <taxon>Pseudomonadati</taxon>
        <taxon>Pseudomonadota</taxon>
        <taxon>Alphaproteobacteria</taxon>
        <taxon>Acetobacterales</taxon>
        <taxon>Acetobacteraceae</taxon>
        <taxon>Acetobacter</taxon>
    </lineage>
</organism>
<name>A0A1Y0V0S1_9PROT</name>
<dbReference type="Proteomes" id="UP000195633">
    <property type="component" value="Chromosome"/>
</dbReference>
<dbReference type="AlphaFoldDB" id="A0A1Y0V0S1"/>
<accession>A0A1Y0V0S1</accession>
<proteinExistence type="predicted"/>
<gene>
    <name evidence="1" type="ORF">S101447_00394</name>
</gene>
<dbReference type="EMBL" id="CP021524">
    <property type="protein sequence ID" value="ARW09499.1"/>
    <property type="molecule type" value="Genomic_DNA"/>
</dbReference>
<protein>
    <submittedName>
        <fullName evidence="1">Uncharacterized protein</fullName>
    </submittedName>
</protein>